<gene>
    <name evidence="3" type="ORF">H9980_02550</name>
</gene>
<dbReference type="PANTHER" id="PTHR47505">
    <property type="entry name" value="DNA UTILIZATION PROTEIN YHGH"/>
    <property type="match status" value="1"/>
</dbReference>
<evidence type="ECO:0000256" key="1">
    <source>
        <dbReference type="ARBA" id="ARBA00008007"/>
    </source>
</evidence>
<dbReference type="InterPro" id="IPR000836">
    <property type="entry name" value="PRTase_dom"/>
</dbReference>
<dbReference type="Pfam" id="PF00156">
    <property type="entry name" value="Pribosyltran"/>
    <property type="match status" value="1"/>
</dbReference>
<protein>
    <submittedName>
        <fullName evidence="3">ComF family protein</fullName>
    </submittedName>
</protein>
<feature type="domain" description="Phosphoribosyltransferase" evidence="2">
    <location>
        <begin position="111"/>
        <end position="203"/>
    </location>
</feature>
<evidence type="ECO:0000313" key="3">
    <source>
        <dbReference type="EMBL" id="HIX80836.1"/>
    </source>
</evidence>
<proteinExistence type="inferred from homology"/>
<evidence type="ECO:0000259" key="2">
    <source>
        <dbReference type="Pfam" id="PF00156"/>
    </source>
</evidence>
<evidence type="ECO:0000313" key="4">
    <source>
        <dbReference type="Proteomes" id="UP000886724"/>
    </source>
</evidence>
<dbReference type="EMBL" id="DXET01000063">
    <property type="protein sequence ID" value="HIX80836.1"/>
    <property type="molecule type" value="Genomic_DNA"/>
</dbReference>
<dbReference type="Gene3D" id="3.40.50.2020">
    <property type="match status" value="1"/>
</dbReference>
<name>A0A9D1XKH2_9FIRM</name>
<reference evidence="3" key="1">
    <citation type="journal article" date="2021" name="PeerJ">
        <title>Extensive microbial diversity within the chicken gut microbiome revealed by metagenomics and culture.</title>
        <authorList>
            <person name="Gilroy R."/>
            <person name="Ravi A."/>
            <person name="Getino M."/>
            <person name="Pursley I."/>
            <person name="Horton D.L."/>
            <person name="Alikhan N.F."/>
            <person name="Baker D."/>
            <person name="Gharbi K."/>
            <person name="Hall N."/>
            <person name="Watson M."/>
            <person name="Adriaenssens E.M."/>
            <person name="Foster-Nyarko E."/>
            <person name="Jarju S."/>
            <person name="Secka A."/>
            <person name="Antonio M."/>
            <person name="Oren A."/>
            <person name="Chaudhuri R.R."/>
            <person name="La Ragione R."/>
            <person name="Hildebrand F."/>
            <person name="Pallen M.J."/>
        </authorList>
    </citation>
    <scope>NUCLEOTIDE SEQUENCE</scope>
    <source>
        <strain evidence="3">ChiGjej1B1-14440</strain>
    </source>
</reference>
<dbReference type="Proteomes" id="UP000886724">
    <property type="component" value="Unassembled WGS sequence"/>
</dbReference>
<reference evidence="3" key="2">
    <citation type="submission" date="2021-04" db="EMBL/GenBank/DDBJ databases">
        <authorList>
            <person name="Gilroy R."/>
        </authorList>
    </citation>
    <scope>NUCLEOTIDE SEQUENCE</scope>
    <source>
        <strain evidence="3">ChiGjej1B1-14440</strain>
    </source>
</reference>
<comment type="similarity">
    <text evidence="1">Belongs to the ComF/GntX family.</text>
</comment>
<dbReference type="PANTHER" id="PTHR47505:SF1">
    <property type="entry name" value="DNA UTILIZATION PROTEIN YHGH"/>
    <property type="match status" value="1"/>
</dbReference>
<dbReference type="InterPro" id="IPR029057">
    <property type="entry name" value="PRTase-like"/>
</dbReference>
<organism evidence="3 4">
    <name type="scientific">Candidatus Erysipelatoclostridium merdavium</name>
    <dbReference type="NCBI Taxonomy" id="2838566"/>
    <lineage>
        <taxon>Bacteria</taxon>
        <taxon>Bacillati</taxon>
        <taxon>Bacillota</taxon>
        <taxon>Erysipelotrichia</taxon>
        <taxon>Erysipelotrichales</taxon>
        <taxon>Erysipelotrichales incertae sedis</taxon>
    </lineage>
</organism>
<dbReference type="InterPro" id="IPR051910">
    <property type="entry name" value="ComF/GntX_DNA_util-trans"/>
</dbReference>
<dbReference type="CDD" id="cd06223">
    <property type="entry name" value="PRTases_typeI"/>
    <property type="match status" value="1"/>
</dbReference>
<comment type="caution">
    <text evidence="3">The sequence shown here is derived from an EMBL/GenBank/DDBJ whole genome shotgun (WGS) entry which is preliminary data.</text>
</comment>
<dbReference type="AlphaFoldDB" id="A0A9D1XKH2"/>
<dbReference type="SUPFAM" id="SSF53271">
    <property type="entry name" value="PRTase-like"/>
    <property type="match status" value="1"/>
</dbReference>
<sequence length="209" mass="24648">MHIYNKARQCLICFQEIESQPSLYHFCHQSSLCLDCLNKFDIYNQQHYFHNYPLTILYYYNSFFKKILFQYKGQDDYALKDAFLNPFYDFKTRYRRHLIAIVPSSDEDNKRRGFNPNEMIVQSFSNNIFTGLYKTSSYKQASQNDRSLIKQHIKIKDGHRLFNQDVIIFDDVITSGNTIMACANLIASFHPKSISIIVLASNQIDNLFT</sequence>
<accession>A0A9D1XKH2</accession>